<protein>
    <submittedName>
        <fullName evidence="1">Uncharacterized protein</fullName>
    </submittedName>
</protein>
<organism evidence="1">
    <name type="scientific">Anguilla anguilla</name>
    <name type="common">European freshwater eel</name>
    <name type="synonym">Muraena anguilla</name>
    <dbReference type="NCBI Taxonomy" id="7936"/>
    <lineage>
        <taxon>Eukaryota</taxon>
        <taxon>Metazoa</taxon>
        <taxon>Chordata</taxon>
        <taxon>Craniata</taxon>
        <taxon>Vertebrata</taxon>
        <taxon>Euteleostomi</taxon>
        <taxon>Actinopterygii</taxon>
        <taxon>Neopterygii</taxon>
        <taxon>Teleostei</taxon>
        <taxon>Anguilliformes</taxon>
        <taxon>Anguillidae</taxon>
        <taxon>Anguilla</taxon>
    </lineage>
</organism>
<name>A0A0E9PVZ5_ANGAN</name>
<reference evidence="1" key="1">
    <citation type="submission" date="2014-11" db="EMBL/GenBank/DDBJ databases">
        <authorList>
            <person name="Amaro Gonzalez C."/>
        </authorList>
    </citation>
    <scope>NUCLEOTIDE SEQUENCE</scope>
</reference>
<accession>A0A0E9PVZ5</accession>
<dbReference type="AlphaFoldDB" id="A0A0E9PVZ5"/>
<proteinExistence type="predicted"/>
<evidence type="ECO:0000313" key="1">
    <source>
        <dbReference type="EMBL" id="JAH08048.1"/>
    </source>
</evidence>
<sequence length="37" mass="3980">MEAIQLVIAVGLLCDSAGLKNNQKYSMTNKPGKKIMA</sequence>
<dbReference type="EMBL" id="GBXM01100529">
    <property type="protein sequence ID" value="JAH08048.1"/>
    <property type="molecule type" value="Transcribed_RNA"/>
</dbReference>
<reference evidence="1" key="2">
    <citation type="journal article" date="2015" name="Fish Shellfish Immunol.">
        <title>Early steps in the European eel (Anguilla anguilla)-Vibrio vulnificus interaction in the gills: Role of the RtxA13 toxin.</title>
        <authorList>
            <person name="Callol A."/>
            <person name="Pajuelo D."/>
            <person name="Ebbesson L."/>
            <person name="Teles M."/>
            <person name="MacKenzie S."/>
            <person name="Amaro C."/>
        </authorList>
    </citation>
    <scope>NUCLEOTIDE SEQUENCE</scope>
</reference>